<feature type="domain" description="Protein kinase" evidence="20">
    <location>
        <begin position="174"/>
        <end position="436"/>
    </location>
</feature>
<dbReference type="InterPro" id="IPR050823">
    <property type="entry name" value="Plant_Ser_Thr_Prot_Kinase"/>
</dbReference>
<dbReference type="InterPro" id="IPR011009">
    <property type="entry name" value="Kinase-like_dom_sf"/>
</dbReference>
<evidence type="ECO:0000256" key="8">
    <source>
        <dbReference type="ARBA" id="ARBA00022692"/>
    </source>
</evidence>
<dbReference type="FunFam" id="1.10.510.10:FF:000240">
    <property type="entry name" value="Lectin-domain containing receptor kinase A4.3"/>
    <property type="match status" value="1"/>
</dbReference>
<evidence type="ECO:0000256" key="16">
    <source>
        <dbReference type="ARBA" id="ARBA00023180"/>
    </source>
</evidence>
<gene>
    <name evidence="21" type="ORF">E3N88_22889</name>
</gene>
<keyword evidence="15" id="KW-0675">Receptor</keyword>
<comment type="subcellular location">
    <subcellularLocation>
        <location evidence="1">Cell membrane</location>
        <topology evidence="1">Single-pass type I membrane protein</topology>
    </subcellularLocation>
</comment>
<dbReference type="PROSITE" id="PS00107">
    <property type="entry name" value="PROTEIN_KINASE_ATP"/>
    <property type="match status" value="1"/>
</dbReference>
<keyword evidence="12 19" id="KW-0067">ATP-binding</keyword>
<dbReference type="GO" id="GO:0005886">
    <property type="term" value="C:plasma membrane"/>
    <property type="evidence" value="ECO:0007669"/>
    <property type="project" value="UniProtKB-SubCell"/>
</dbReference>
<comment type="similarity">
    <text evidence="3">In the C-terminal section; belongs to the protein kinase superfamily. Ser/Thr protein kinase family.</text>
</comment>
<evidence type="ECO:0000256" key="11">
    <source>
        <dbReference type="ARBA" id="ARBA00022777"/>
    </source>
</evidence>
<keyword evidence="9" id="KW-0732">Signal</keyword>
<dbReference type="Pfam" id="PF07714">
    <property type="entry name" value="PK_Tyr_Ser-Thr"/>
    <property type="match status" value="1"/>
</dbReference>
<feature type="binding site" evidence="19">
    <location>
        <position position="212"/>
    </location>
    <ligand>
        <name>ATP</name>
        <dbReference type="ChEBI" id="CHEBI:30616"/>
    </ligand>
</feature>
<sequence length="797" mass="89206">MSFATGDGKKSEPSSSSSIQCLDEEQWGLVTWAQDSIKEGNLKNIIDLDIRGEISPKCLKEYVKLTERCLHNSPKYRPTMAEILFNLESVMAIQEKFNSSLQYASRTLFGRMANLFPFSSNQENSVQGDIKLSTNSKGNNMFPHMKEVPVHFRSPSPNVKAFKFPDLKKATRCFSLDSTLGSGGFGNVFLGWVEENTLAPSKQGVGMAVAVKRLNIESTQGTAEWQTELNLLGHLAHPNIIRLLGYCKDELEHLLVYEYMPNKGFDRFLFSDIAEPLSWGTRLLIMIGVARGLAYLHSKNIIHRDLKPSNILLNEDFNAKLGDFEVVRSLETWETTVSTKIVGTYGYLAPEYAVTGVCVTRAVDRSLDEEQWGLVAWVQDSIKEGNLKNIIDLDVRGEISPKCLKEYVKLATSCLRNSPKHRPTMAEILSSLESVMAIQEKSNNSLQSANRTLFDRIVNLFPCTSNQENFVQGDLNLSTTSKGKNIFPHMKKVPAHFPSPSPILKEFRFSELEKATRSFSPDLILGEGVFGKVFLGWVQGNTLIPSKQGVGMAVAIRRLSKVSGQGFTEWKAELNLLGHLAHPNIIRLLGYSTNYERLLLVYEYMPNKSFDRCLFSDIAEPLSWGTRLLIMIGVARGLTYLHSQNIIHCDLKPSHILLDKNFNAKLGGFGLAKFDSLGTWQNIVGTHGYIAPEYMKTGRLTTKCDIYSFGVVLLESIRAQRARYGLRPEEEVSLVEWATSFGSNIKKIMDPRLEGKYPLHGASEYVAVALRCVAGDPNDRPSGEEVLQSLEQIYALN</sequence>
<dbReference type="InterPro" id="IPR008271">
    <property type="entry name" value="Ser/Thr_kinase_AS"/>
</dbReference>
<keyword evidence="8" id="KW-0812">Transmembrane</keyword>
<evidence type="ECO:0000256" key="13">
    <source>
        <dbReference type="ARBA" id="ARBA00022989"/>
    </source>
</evidence>
<comment type="catalytic activity">
    <reaction evidence="17">
        <text>L-threonyl-[protein] + ATP = O-phospho-L-threonyl-[protein] + ADP + H(+)</text>
        <dbReference type="Rhea" id="RHEA:46608"/>
        <dbReference type="Rhea" id="RHEA-COMP:11060"/>
        <dbReference type="Rhea" id="RHEA-COMP:11605"/>
        <dbReference type="ChEBI" id="CHEBI:15378"/>
        <dbReference type="ChEBI" id="CHEBI:30013"/>
        <dbReference type="ChEBI" id="CHEBI:30616"/>
        <dbReference type="ChEBI" id="CHEBI:61977"/>
        <dbReference type="ChEBI" id="CHEBI:456216"/>
        <dbReference type="EC" id="2.7.11.1"/>
    </reaction>
</comment>
<dbReference type="InterPro" id="IPR017441">
    <property type="entry name" value="Protein_kinase_ATP_BS"/>
</dbReference>
<evidence type="ECO:0000256" key="6">
    <source>
        <dbReference type="ARBA" id="ARBA00022527"/>
    </source>
</evidence>
<keyword evidence="7" id="KW-0808">Transferase</keyword>
<dbReference type="FunFam" id="3.30.200.20:FF:000228">
    <property type="entry name" value="Serine/threonine-protein kinase BIK1"/>
    <property type="match status" value="1"/>
</dbReference>
<dbReference type="EMBL" id="SZYD01000012">
    <property type="protein sequence ID" value="KAD4585288.1"/>
    <property type="molecule type" value="Genomic_DNA"/>
</dbReference>
<comment type="catalytic activity">
    <reaction evidence="18">
        <text>L-seryl-[protein] + ATP = O-phospho-L-seryl-[protein] + ADP + H(+)</text>
        <dbReference type="Rhea" id="RHEA:17989"/>
        <dbReference type="Rhea" id="RHEA-COMP:9863"/>
        <dbReference type="Rhea" id="RHEA-COMP:11604"/>
        <dbReference type="ChEBI" id="CHEBI:15378"/>
        <dbReference type="ChEBI" id="CHEBI:29999"/>
        <dbReference type="ChEBI" id="CHEBI:30616"/>
        <dbReference type="ChEBI" id="CHEBI:83421"/>
        <dbReference type="ChEBI" id="CHEBI:456216"/>
        <dbReference type="EC" id="2.7.11.1"/>
    </reaction>
</comment>
<evidence type="ECO:0000256" key="18">
    <source>
        <dbReference type="ARBA" id="ARBA00048679"/>
    </source>
</evidence>
<accession>A0A5N6NE86</accession>
<dbReference type="GO" id="GO:0005524">
    <property type="term" value="F:ATP binding"/>
    <property type="evidence" value="ECO:0007669"/>
    <property type="project" value="UniProtKB-UniRule"/>
</dbReference>
<comment type="caution">
    <text evidence="21">The sequence shown here is derived from an EMBL/GenBank/DDBJ whole genome shotgun (WGS) entry which is preliminary data.</text>
</comment>
<dbReference type="EC" id="2.7.11.1" evidence="4"/>
<dbReference type="SMART" id="SM00220">
    <property type="entry name" value="S_TKc"/>
    <property type="match status" value="2"/>
</dbReference>
<proteinExistence type="inferred from homology"/>
<keyword evidence="22" id="KW-1185">Reference proteome</keyword>
<dbReference type="InterPro" id="IPR001245">
    <property type="entry name" value="Ser-Thr/Tyr_kinase_cat_dom"/>
</dbReference>
<dbReference type="Proteomes" id="UP000326396">
    <property type="component" value="Linkage Group LG2"/>
</dbReference>
<dbReference type="PANTHER" id="PTHR45621">
    <property type="entry name" value="OS01G0588500 PROTEIN-RELATED"/>
    <property type="match status" value="1"/>
</dbReference>
<reference evidence="21 22" key="1">
    <citation type="submission" date="2019-05" db="EMBL/GenBank/DDBJ databases">
        <title>Mikania micrantha, genome provides insights into the molecular mechanism of rapid growth.</title>
        <authorList>
            <person name="Liu B."/>
        </authorList>
    </citation>
    <scope>NUCLEOTIDE SEQUENCE [LARGE SCALE GENOMIC DNA]</scope>
    <source>
        <strain evidence="21">NLD-2019</strain>
        <tissue evidence="21">Leaf</tissue>
    </source>
</reference>
<evidence type="ECO:0000256" key="17">
    <source>
        <dbReference type="ARBA" id="ARBA00047899"/>
    </source>
</evidence>
<name>A0A5N6NE86_9ASTR</name>
<keyword evidence="16" id="KW-0325">Glycoprotein</keyword>
<evidence type="ECO:0000256" key="5">
    <source>
        <dbReference type="ARBA" id="ARBA00022475"/>
    </source>
</evidence>
<organism evidence="21 22">
    <name type="scientific">Mikania micrantha</name>
    <name type="common">bitter vine</name>
    <dbReference type="NCBI Taxonomy" id="192012"/>
    <lineage>
        <taxon>Eukaryota</taxon>
        <taxon>Viridiplantae</taxon>
        <taxon>Streptophyta</taxon>
        <taxon>Embryophyta</taxon>
        <taxon>Tracheophyta</taxon>
        <taxon>Spermatophyta</taxon>
        <taxon>Magnoliopsida</taxon>
        <taxon>eudicotyledons</taxon>
        <taxon>Gunneridae</taxon>
        <taxon>Pentapetalae</taxon>
        <taxon>asterids</taxon>
        <taxon>campanulids</taxon>
        <taxon>Asterales</taxon>
        <taxon>Asteraceae</taxon>
        <taxon>Asteroideae</taxon>
        <taxon>Heliantheae alliance</taxon>
        <taxon>Eupatorieae</taxon>
        <taxon>Mikania</taxon>
    </lineage>
</organism>
<evidence type="ECO:0000313" key="22">
    <source>
        <dbReference type="Proteomes" id="UP000326396"/>
    </source>
</evidence>
<dbReference type="PROSITE" id="PS00108">
    <property type="entry name" value="PROTEIN_KINASE_ST"/>
    <property type="match status" value="1"/>
</dbReference>
<evidence type="ECO:0000256" key="1">
    <source>
        <dbReference type="ARBA" id="ARBA00004251"/>
    </source>
</evidence>
<evidence type="ECO:0000256" key="2">
    <source>
        <dbReference type="ARBA" id="ARBA00008536"/>
    </source>
</evidence>
<dbReference type="InterPro" id="IPR000719">
    <property type="entry name" value="Prot_kinase_dom"/>
</dbReference>
<dbReference type="Gene3D" id="3.30.200.20">
    <property type="entry name" value="Phosphorylase Kinase, domain 1"/>
    <property type="match status" value="2"/>
</dbReference>
<evidence type="ECO:0000256" key="3">
    <source>
        <dbReference type="ARBA" id="ARBA00010217"/>
    </source>
</evidence>
<evidence type="ECO:0000256" key="9">
    <source>
        <dbReference type="ARBA" id="ARBA00022729"/>
    </source>
</evidence>
<keyword evidence="5" id="KW-1003">Cell membrane</keyword>
<evidence type="ECO:0000256" key="7">
    <source>
        <dbReference type="ARBA" id="ARBA00022679"/>
    </source>
</evidence>
<keyword evidence="10 19" id="KW-0547">Nucleotide-binding</keyword>
<keyword evidence="6" id="KW-0723">Serine/threonine-protein kinase</keyword>
<evidence type="ECO:0000256" key="4">
    <source>
        <dbReference type="ARBA" id="ARBA00012513"/>
    </source>
</evidence>
<evidence type="ECO:0000256" key="15">
    <source>
        <dbReference type="ARBA" id="ARBA00023170"/>
    </source>
</evidence>
<keyword evidence="13" id="KW-1133">Transmembrane helix</keyword>
<dbReference type="Pfam" id="PF00069">
    <property type="entry name" value="Pkinase"/>
    <property type="match status" value="1"/>
</dbReference>
<dbReference type="PROSITE" id="PS50011">
    <property type="entry name" value="PROTEIN_KINASE_DOM"/>
    <property type="match status" value="2"/>
</dbReference>
<keyword evidence="14" id="KW-0472">Membrane</keyword>
<dbReference type="SUPFAM" id="SSF56112">
    <property type="entry name" value="Protein kinase-like (PK-like)"/>
    <property type="match status" value="3"/>
</dbReference>
<dbReference type="FunFam" id="1.10.510.10:FF:001023">
    <property type="entry name" value="Os07g0541700 protein"/>
    <property type="match status" value="1"/>
</dbReference>
<feature type="domain" description="Protein kinase" evidence="20">
    <location>
        <begin position="519"/>
        <end position="795"/>
    </location>
</feature>
<dbReference type="AlphaFoldDB" id="A0A5N6NE86"/>
<evidence type="ECO:0000256" key="12">
    <source>
        <dbReference type="ARBA" id="ARBA00022840"/>
    </source>
</evidence>
<comment type="similarity">
    <text evidence="2">In the N-terminal section; belongs to the leguminous lectin family.</text>
</comment>
<dbReference type="GO" id="GO:0004674">
    <property type="term" value="F:protein serine/threonine kinase activity"/>
    <property type="evidence" value="ECO:0007669"/>
    <property type="project" value="UniProtKB-KW"/>
</dbReference>
<dbReference type="GO" id="GO:0002229">
    <property type="term" value="P:defense response to oomycetes"/>
    <property type="evidence" value="ECO:0007669"/>
    <property type="project" value="UniProtKB-ARBA"/>
</dbReference>
<keyword evidence="11" id="KW-0418">Kinase</keyword>
<evidence type="ECO:0000256" key="10">
    <source>
        <dbReference type="ARBA" id="ARBA00022741"/>
    </source>
</evidence>
<evidence type="ECO:0000313" key="21">
    <source>
        <dbReference type="EMBL" id="KAD4585288.1"/>
    </source>
</evidence>
<evidence type="ECO:0000256" key="14">
    <source>
        <dbReference type="ARBA" id="ARBA00023136"/>
    </source>
</evidence>
<protein>
    <recommendedName>
        <fullName evidence="4">non-specific serine/threonine protein kinase</fullName>
        <ecNumber evidence="4">2.7.11.1</ecNumber>
    </recommendedName>
</protein>
<dbReference type="OrthoDB" id="4062651at2759"/>
<evidence type="ECO:0000256" key="19">
    <source>
        <dbReference type="PROSITE-ProRule" id="PRU10141"/>
    </source>
</evidence>
<dbReference type="Gene3D" id="1.10.510.10">
    <property type="entry name" value="Transferase(Phosphotransferase) domain 1"/>
    <property type="match status" value="3"/>
</dbReference>
<evidence type="ECO:0000259" key="20">
    <source>
        <dbReference type="PROSITE" id="PS50011"/>
    </source>
</evidence>